<feature type="region of interest" description="Disordered" evidence="1">
    <location>
        <begin position="313"/>
        <end position="484"/>
    </location>
</feature>
<comment type="caution">
    <text evidence="3">The sequence shown here is derived from an EMBL/GenBank/DDBJ whole genome shotgun (WGS) entry which is preliminary data.</text>
</comment>
<proteinExistence type="predicted"/>
<dbReference type="InterPro" id="IPR021950">
    <property type="entry name" value="Spt20"/>
</dbReference>
<organism evidence="3 4">
    <name type="scientific">Lentinula edodes</name>
    <name type="common">Shiitake mushroom</name>
    <name type="synonym">Lentinus edodes</name>
    <dbReference type="NCBI Taxonomy" id="5353"/>
    <lineage>
        <taxon>Eukaryota</taxon>
        <taxon>Fungi</taxon>
        <taxon>Dikarya</taxon>
        <taxon>Basidiomycota</taxon>
        <taxon>Agaricomycotina</taxon>
        <taxon>Agaricomycetes</taxon>
        <taxon>Agaricomycetidae</taxon>
        <taxon>Agaricales</taxon>
        <taxon>Marasmiineae</taxon>
        <taxon>Omphalotaceae</taxon>
        <taxon>Lentinula</taxon>
    </lineage>
</organism>
<sequence>MDGYNRTRFVEVITVYWSKPVAHTAQGLLERYKAELPSFTIHLHPDAWTLNSGSRFRYDNQYVGFLDDVRAHRIPVDFVEIFHESGVRYFEGCLIVDLLDYRPTKPTDPPLEIPEKTREVLHSTSETLWADLCVINSNSGGNLTDLQAIEIEARILLATSAPLCLDPNPHLSRIANNVLRVTTPSTPVSLKRKASALDAEKAEAEKARKEKIIGFLAPDSPRASRQFRQLELRQRIRDEQRRSGSVPLQTQQPILPRAPIHTPVPPTHDVAVFISSNQSSHHSSPAPSSATSQYIQVHSPTNTEATRRGMQYVTGNRGNGAQTPVILNTQPHHSPSPQPHVTAYPNPQASASVDSQLKRTPTPAQRFSPSPHVSHMQPHPVAPQNHHPHVNLPQHGTPRVQPQPLPSAARASPRPPSTHPQQPLPPPSHPQPAHSVQVPQQPLQPHLPQQPIQQSFQPSAPGANFLQQPPPSRNGQTKVPNSAQAQTQAYNSAYPPHANHTNQIQHSAAQMMMQQQRIGLAAAHQAQSQTQAHSPQGQQQVAGLSAPIQPMQQGAIPRASPMIPNAIATRSPIPSSLTTPNGIHSSNPNQNQNQNSGGSASPHTSHLSPPAAAGATNSPRPRSRATGPPAVGVNSPRIANQAQPRPVQPIQTPKMQHSQLHPNLQAQQQLHANFQAQQQQRRTTPSQATSNVVQAAQQQQQSQQHGAAQYPMYAYGVPAQAAGYPAGQLPQQYFAAMSAMRIPHQQSMHVPGVQAIPAMKGLQSVQMTQQQMRAMQQHFVQQQQQYAMAQAQQAQQQAQQAQQQAQHKAPGR</sequence>
<feature type="compositionally biased region" description="Low complexity" evidence="1">
    <location>
        <begin position="585"/>
        <end position="602"/>
    </location>
</feature>
<dbReference type="InterPro" id="IPR046468">
    <property type="entry name" value="Spt20-like_SEP"/>
</dbReference>
<feature type="region of interest" description="Disordered" evidence="1">
    <location>
        <begin position="566"/>
        <end position="660"/>
    </location>
</feature>
<feature type="region of interest" description="Disordered" evidence="1">
    <location>
        <begin position="791"/>
        <end position="812"/>
    </location>
</feature>
<dbReference type="GO" id="GO:0000124">
    <property type="term" value="C:SAGA complex"/>
    <property type="evidence" value="ECO:0007669"/>
    <property type="project" value="InterPro"/>
</dbReference>
<feature type="compositionally biased region" description="Polar residues" evidence="1">
    <location>
        <begin position="572"/>
        <end position="584"/>
    </location>
</feature>
<feature type="compositionally biased region" description="Low complexity" evidence="1">
    <location>
        <begin position="515"/>
        <end position="536"/>
    </location>
</feature>
<gene>
    <name evidence="3" type="ORF">LENED_006291</name>
</gene>
<accession>A0A1Q3EB94</accession>
<feature type="compositionally biased region" description="Polar residues" evidence="1">
    <location>
        <begin position="345"/>
        <end position="368"/>
    </location>
</feature>
<feature type="region of interest" description="Disordered" evidence="1">
    <location>
        <begin position="515"/>
        <end position="542"/>
    </location>
</feature>
<dbReference type="EMBL" id="BDGU01000195">
    <property type="protein sequence ID" value="GAW04495.1"/>
    <property type="molecule type" value="Genomic_DNA"/>
</dbReference>
<dbReference type="PANTHER" id="PTHR13526">
    <property type="entry name" value="TRANSCRIPTION FACTOR SPT20 HOMOLOG"/>
    <property type="match status" value="1"/>
</dbReference>
<evidence type="ECO:0000256" key="1">
    <source>
        <dbReference type="SAM" id="MobiDB-lite"/>
    </source>
</evidence>
<evidence type="ECO:0000313" key="3">
    <source>
        <dbReference type="EMBL" id="GAW04495.1"/>
    </source>
</evidence>
<feature type="compositionally biased region" description="Polar residues" evidence="1">
    <location>
        <begin position="637"/>
        <end position="657"/>
    </location>
</feature>
<dbReference type="STRING" id="5353.A0A1Q3EB94"/>
<protein>
    <recommendedName>
        <fullName evidence="2">Spt20-like SEP domain-containing protein</fullName>
    </recommendedName>
</protein>
<dbReference type="GO" id="GO:0006357">
    <property type="term" value="P:regulation of transcription by RNA polymerase II"/>
    <property type="evidence" value="ECO:0007669"/>
    <property type="project" value="TreeGrafter"/>
</dbReference>
<feature type="domain" description="Spt20-like SEP" evidence="2">
    <location>
        <begin position="35"/>
        <end position="177"/>
    </location>
</feature>
<feature type="compositionally biased region" description="Pro residues" evidence="1">
    <location>
        <begin position="413"/>
        <end position="430"/>
    </location>
</feature>
<feature type="compositionally biased region" description="Polar residues" evidence="1">
    <location>
        <begin position="313"/>
        <end position="329"/>
    </location>
</feature>
<feature type="compositionally biased region" description="Low complexity" evidence="1">
    <location>
        <begin position="431"/>
        <end position="461"/>
    </location>
</feature>
<dbReference type="GO" id="GO:0003712">
    <property type="term" value="F:transcription coregulator activity"/>
    <property type="evidence" value="ECO:0007669"/>
    <property type="project" value="InterPro"/>
</dbReference>
<dbReference type="AlphaFoldDB" id="A0A1Q3EB94"/>
<feature type="compositionally biased region" description="Low complexity" evidence="1">
    <location>
        <begin position="791"/>
        <end position="806"/>
    </location>
</feature>
<evidence type="ECO:0000259" key="2">
    <source>
        <dbReference type="Pfam" id="PF12090"/>
    </source>
</evidence>
<dbReference type="Proteomes" id="UP000188533">
    <property type="component" value="Unassembled WGS sequence"/>
</dbReference>
<reference evidence="3 4" key="2">
    <citation type="submission" date="2017-02" db="EMBL/GenBank/DDBJ databases">
        <title>A genome survey and senescence transcriptome analysis in Lentinula edodes.</title>
        <authorList>
            <person name="Sakamoto Y."/>
            <person name="Nakade K."/>
            <person name="Sato S."/>
            <person name="Yoshida Y."/>
            <person name="Miyazaki K."/>
            <person name="Natsume S."/>
            <person name="Konno N."/>
        </authorList>
    </citation>
    <scope>NUCLEOTIDE SEQUENCE [LARGE SCALE GENOMIC DNA]</scope>
    <source>
        <strain evidence="3 4">NBRC 111202</strain>
    </source>
</reference>
<evidence type="ECO:0000313" key="4">
    <source>
        <dbReference type="Proteomes" id="UP000188533"/>
    </source>
</evidence>
<keyword evidence="4" id="KW-1185">Reference proteome</keyword>
<feature type="region of interest" description="Disordered" evidence="1">
    <location>
        <begin position="236"/>
        <end position="268"/>
    </location>
</feature>
<reference evidence="3 4" key="1">
    <citation type="submission" date="2016-08" db="EMBL/GenBank/DDBJ databases">
        <authorList>
            <consortium name="Lentinula edodes genome sequencing consortium"/>
            <person name="Sakamoto Y."/>
            <person name="Nakade K."/>
            <person name="Sato S."/>
            <person name="Yoshida Y."/>
            <person name="Miyazaki K."/>
            <person name="Natsume S."/>
            <person name="Konno N."/>
        </authorList>
    </citation>
    <scope>NUCLEOTIDE SEQUENCE [LARGE SCALE GENOMIC DNA]</scope>
    <source>
        <strain evidence="3 4">NBRC 111202</strain>
    </source>
</reference>
<dbReference type="Pfam" id="PF12090">
    <property type="entry name" value="Spt20_SEP"/>
    <property type="match status" value="1"/>
</dbReference>
<feature type="compositionally biased region" description="Polar residues" evidence="1">
    <location>
        <begin position="473"/>
        <end position="484"/>
    </location>
</feature>
<dbReference type="PANTHER" id="PTHR13526:SF8">
    <property type="entry name" value="TRANSCRIPTION FACTOR SPT20 HOMOLOG"/>
    <property type="match status" value="1"/>
</dbReference>
<name>A0A1Q3EB94_LENED</name>